<feature type="transmembrane region" description="Helical" evidence="2">
    <location>
        <begin position="20"/>
        <end position="42"/>
    </location>
</feature>
<dbReference type="STRING" id="1382798.PK35_08300"/>
<keyword evidence="4" id="KW-1185">Reference proteome</keyword>
<keyword evidence="2" id="KW-1133">Transmembrane helix</keyword>
<keyword evidence="2" id="KW-0472">Membrane</keyword>
<keyword evidence="2" id="KW-0812">Transmembrane</keyword>
<evidence type="ECO:0000256" key="1">
    <source>
        <dbReference type="SAM" id="MobiDB-lite"/>
    </source>
</evidence>
<proteinExistence type="predicted"/>
<protein>
    <submittedName>
        <fullName evidence="3">Uncharacterized protein</fullName>
    </submittedName>
</protein>
<gene>
    <name evidence="3" type="ORF">PK35_08300</name>
</gene>
<feature type="region of interest" description="Disordered" evidence="1">
    <location>
        <begin position="59"/>
        <end position="88"/>
    </location>
</feature>
<dbReference type="PATRIC" id="fig|1382798.3.peg.3006"/>
<evidence type="ECO:0000313" key="4">
    <source>
        <dbReference type="Proteomes" id="UP000032361"/>
    </source>
</evidence>
<organism evidence="3 4">
    <name type="scientific">Neotamlana nanhaiensis</name>
    <dbReference type="NCBI Taxonomy" id="1382798"/>
    <lineage>
        <taxon>Bacteria</taxon>
        <taxon>Pseudomonadati</taxon>
        <taxon>Bacteroidota</taxon>
        <taxon>Flavobacteriia</taxon>
        <taxon>Flavobacteriales</taxon>
        <taxon>Flavobacteriaceae</taxon>
        <taxon>Neotamlana</taxon>
    </lineage>
</organism>
<dbReference type="EMBL" id="JTDV01000005">
    <property type="protein sequence ID" value="KJD32967.1"/>
    <property type="molecule type" value="Genomic_DNA"/>
</dbReference>
<reference evidence="3 4" key="1">
    <citation type="journal article" date="2015" name="Antonie Van Leeuwenhoek">
        <title>Tamlana nanhaiensis sp. nov., isolated from surface seawater collected from the South China Sea.</title>
        <authorList>
            <person name="Liu X."/>
            <person name="Lai Q."/>
            <person name="Du Y."/>
            <person name="Li G."/>
            <person name="Sun F."/>
            <person name="Shao Z."/>
        </authorList>
    </citation>
    <scope>NUCLEOTIDE SEQUENCE [LARGE SCALE GENOMIC DNA]</scope>
    <source>
        <strain evidence="3 4">FHC16</strain>
    </source>
</reference>
<name>A0A0D7W565_9FLAO</name>
<sequence length="88" mass="10059">MLINTMFTLVFPLFFDNQMSFLSVTLIVVGLFFATLLVLGVLKSYKLKKENDRLEALNNAAEEESEKPYRDFTEGHLYGGNHQEPKKG</sequence>
<comment type="caution">
    <text evidence="3">The sequence shown here is derived from an EMBL/GenBank/DDBJ whole genome shotgun (WGS) entry which is preliminary data.</text>
</comment>
<evidence type="ECO:0000256" key="2">
    <source>
        <dbReference type="SAM" id="Phobius"/>
    </source>
</evidence>
<accession>A0A0D7W565</accession>
<dbReference type="OrthoDB" id="1452391at2"/>
<dbReference type="AlphaFoldDB" id="A0A0D7W565"/>
<evidence type="ECO:0000313" key="3">
    <source>
        <dbReference type="EMBL" id="KJD32967.1"/>
    </source>
</evidence>
<dbReference type="Proteomes" id="UP000032361">
    <property type="component" value="Unassembled WGS sequence"/>
</dbReference>